<keyword evidence="3" id="KW-1185">Reference proteome</keyword>
<keyword evidence="1" id="KW-0175">Coiled coil</keyword>
<dbReference type="AlphaFoldDB" id="A0AAD1XAR4"/>
<evidence type="ECO:0000313" key="2">
    <source>
        <dbReference type="EMBL" id="CAI2363660.1"/>
    </source>
</evidence>
<gene>
    <name evidence="2" type="ORF">ECRASSUSDP1_LOCUS4996</name>
</gene>
<feature type="coiled-coil region" evidence="1">
    <location>
        <begin position="62"/>
        <end position="91"/>
    </location>
</feature>
<comment type="caution">
    <text evidence="2">The sequence shown here is derived from an EMBL/GenBank/DDBJ whole genome shotgun (WGS) entry which is preliminary data.</text>
</comment>
<proteinExistence type="predicted"/>
<dbReference type="EMBL" id="CAMPGE010004809">
    <property type="protein sequence ID" value="CAI2363660.1"/>
    <property type="molecule type" value="Genomic_DNA"/>
</dbReference>
<evidence type="ECO:0000313" key="3">
    <source>
        <dbReference type="Proteomes" id="UP001295684"/>
    </source>
</evidence>
<evidence type="ECO:0000256" key="1">
    <source>
        <dbReference type="SAM" id="Coils"/>
    </source>
</evidence>
<organism evidence="2 3">
    <name type="scientific">Euplotes crassus</name>
    <dbReference type="NCBI Taxonomy" id="5936"/>
    <lineage>
        <taxon>Eukaryota</taxon>
        <taxon>Sar</taxon>
        <taxon>Alveolata</taxon>
        <taxon>Ciliophora</taxon>
        <taxon>Intramacronucleata</taxon>
        <taxon>Spirotrichea</taxon>
        <taxon>Hypotrichia</taxon>
        <taxon>Euplotida</taxon>
        <taxon>Euplotidae</taxon>
        <taxon>Moneuplotes</taxon>
    </lineage>
</organism>
<accession>A0AAD1XAR4</accession>
<dbReference type="Proteomes" id="UP001295684">
    <property type="component" value="Unassembled WGS sequence"/>
</dbReference>
<sequence length="278" mass="32575">MLISETSINTSAKNHSPSQILMSHCKGSQKSAEKTKITIELKNLPFVRSFIDQDSWVPQYMLEAQKIKKRHKEANKRRLNLKQELINMVNDDLMGYFRNKVAEKKANQRCPSSILSNINWYSSESIPLNKEEAIKIRSIQADRFDPNEERPRATSFQDQQRLKQDPFFTKRRLKYCRANRTRHLEKEAKIQKSSSIDVLYRRSPQKKGSIAKGGILQLNCSQERGLYFKSKKDLNNSKSSKYFRKLSQKNYRIQPKFGRTLSRKVMLKNIKTLKNAKN</sequence>
<protein>
    <submittedName>
        <fullName evidence="2">Uncharacterized protein</fullName>
    </submittedName>
</protein>
<reference evidence="2" key="1">
    <citation type="submission" date="2023-07" db="EMBL/GenBank/DDBJ databases">
        <authorList>
            <consortium name="AG Swart"/>
            <person name="Singh M."/>
            <person name="Singh A."/>
            <person name="Seah K."/>
            <person name="Emmerich C."/>
        </authorList>
    </citation>
    <scope>NUCLEOTIDE SEQUENCE</scope>
    <source>
        <strain evidence="2">DP1</strain>
    </source>
</reference>
<name>A0AAD1XAR4_EUPCR</name>